<feature type="domain" description="Protein kinase" evidence="10">
    <location>
        <begin position="1015"/>
        <end position="1418"/>
    </location>
</feature>
<feature type="region of interest" description="Disordered" evidence="9">
    <location>
        <begin position="1428"/>
        <end position="1457"/>
    </location>
</feature>
<dbReference type="EMBL" id="JAEHOD010000006">
    <property type="protein sequence ID" value="KAG2452232.1"/>
    <property type="molecule type" value="Genomic_DNA"/>
</dbReference>
<feature type="region of interest" description="Disordered" evidence="9">
    <location>
        <begin position="1240"/>
        <end position="1259"/>
    </location>
</feature>
<gene>
    <name evidence="11" type="ORF">HYH02_003260</name>
</gene>
<dbReference type="SMART" id="SM00220">
    <property type="entry name" value="S_TKc"/>
    <property type="match status" value="1"/>
</dbReference>
<keyword evidence="5 7" id="KW-0067">ATP-binding</keyword>
<feature type="region of interest" description="Disordered" evidence="9">
    <location>
        <begin position="1330"/>
        <end position="1375"/>
    </location>
</feature>
<feature type="region of interest" description="Disordered" evidence="9">
    <location>
        <begin position="500"/>
        <end position="588"/>
    </location>
</feature>
<evidence type="ECO:0000256" key="5">
    <source>
        <dbReference type="ARBA" id="ARBA00022840"/>
    </source>
</evidence>
<feature type="region of interest" description="Disordered" evidence="9">
    <location>
        <begin position="378"/>
        <end position="420"/>
    </location>
</feature>
<feature type="compositionally biased region" description="Polar residues" evidence="9">
    <location>
        <begin position="786"/>
        <end position="805"/>
    </location>
</feature>
<feature type="compositionally biased region" description="Low complexity" evidence="9">
    <location>
        <begin position="615"/>
        <end position="625"/>
    </location>
</feature>
<feature type="binding site" evidence="7">
    <location>
        <position position="1167"/>
    </location>
    <ligand>
        <name>ATP</name>
        <dbReference type="ChEBI" id="CHEBI:30616"/>
    </ligand>
</feature>
<keyword evidence="2" id="KW-0808">Transferase</keyword>
<evidence type="ECO:0000256" key="1">
    <source>
        <dbReference type="ARBA" id="ARBA00022527"/>
    </source>
</evidence>
<feature type="cross-link" description="Glycyl lysine isopeptide (Lys-Gly) (interchain with G-Cter in SUMO2)" evidence="8">
    <location>
        <position position="1151"/>
    </location>
</feature>
<dbReference type="InterPro" id="IPR011009">
    <property type="entry name" value="Kinase-like_dom_sf"/>
</dbReference>
<protein>
    <recommendedName>
        <fullName evidence="10">Protein kinase domain-containing protein</fullName>
    </recommendedName>
</protein>
<dbReference type="GO" id="GO:0005524">
    <property type="term" value="F:ATP binding"/>
    <property type="evidence" value="ECO:0007669"/>
    <property type="project" value="UniProtKB-KW"/>
</dbReference>
<dbReference type="SUPFAM" id="SSF56112">
    <property type="entry name" value="Protein kinase-like (PK-like)"/>
    <property type="match status" value="1"/>
</dbReference>
<accession>A0A835WQV5</accession>
<dbReference type="GO" id="GO:0004674">
    <property type="term" value="F:protein serine/threonine kinase activity"/>
    <property type="evidence" value="ECO:0007669"/>
    <property type="project" value="UniProtKB-KW"/>
</dbReference>
<feature type="compositionally biased region" description="Pro residues" evidence="9">
    <location>
        <begin position="883"/>
        <end position="894"/>
    </location>
</feature>
<dbReference type="PROSITE" id="PS50011">
    <property type="entry name" value="PROTEIN_KINASE_DOM"/>
    <property type="match status" value="1"/>
</dbReference>
<evidence type="ECO:0000256" key="9">
    <source>
        <dbReference type="SAM" id="MobiDB-lite"/>
    </source>
</evidence>
<evidence type="ECO:0000256" key="7">
    <source>
        <dbReference type="PIRSR" id="PIRSR630616-2"/>
    </source>
</evidence>
<keyword evidence="4" id="KW-0418">Kinase</keyword>
<comment type="caution">
    <text evidence="11">The sequence shown here is derived from an EMBL/GenBank/DDBJ whole genome shotgun (WGS) entry which is preliminary data.</text>
</comment>
<evidence type="ECO:0000256" key="8">
    <source>
        <dbReference type="PIRSR" id="PIRSR630616-3"/>
    </source>
</evidence>
<keyword evidence="12" id="KW-1185">Reference proteome</keyword>
<feature type="compositionally biased region" description="Low complexity" evidence="9">
    <location>
        <begin position="537"/>
        <end position="574"/>
    </location>
</feature>
<feature type="region of interest" description="Disordered" evidence="9">
    <location>
        <begin position="717"/>
        <end position="820"/>
    </location>
</feature>
<evidence type="ECO:0000256" key="6">
    <source>
        <dbReference type="PIRSR" id="PIRSR630616-1"/>
    </source>
</evidence>
<feature type="region of interest" description="Disordered" evidence="9">
    <location>
        <begin position="1"/>
        <end position="50"/>
    </location>
</feature>
<organism evidence="11 12">
    <name type="scientific">Chlamydomonas schloesseri</name>
    <dbReference type="NCBI Taxonomy" id="2026947"/>
    <lineage>
        <taxon>Eukaryota</taxon>
        <taxon>Viridiplantae</taxon>
        <taxon>Chlorophyta</taxon>
        <taxon>core chlorophytes</taxon>
        <taxon>Chlorophyceae</taxon>
        <taxon>CS clade</taxon>
        <taxon>Chlamydomonadales</taxon>
        <taxon>Chlamydomonadaceae</taxon>
        <taxon>Chlamydomonas</taxon>
    </lineage>
</organism>
<feature type="compositionally biased region" description="Gly residues" evidence="9">
    <location>
        <begin position="1330"/>
        <end position="1347"/>
    </location>
</feature>
<dbReference type="Proteomes" id="UP000613740">
    <property type="component" value="Unassembled WGS sequence"/>
</dbReference>
<name>A0A835WQV5_9CHLO</name>
<keyword evidence="3 7" id="KW-0547">Nucleotide-binding</keyword>
<feature type="region of interest" description="Disordered" evidence="9">
    <location>
        <begin position="615"/>
        <end position="649"/>
    </location>
</feature>
<feature type="binding site" evidence="7">
    <location>
        <begin position="1101"/>
        <end position="1103"/>
    </location>
    <ligand>
        <name>ATP</name>
        <dbReference type="ChEBI" id="CHEBI:30616"/>
    </ligand>
</feature>
<sequence>MGFGFSFKSLRIEPPSSSLPNGRRGELGTSPARASPGPDGAARGGSSLLSPQGAAPGVLALSGVAPPPARFRASFGGSKQELLATAAGAPVAPAAGGVRTRMRFRSGDGNDIFPYGGAALHAHADVPSFISVGGGVARPDTGQGGSVGVSLPLLTSPKPTAAGAPAASGSTPSQQSVGGSAAGDLWAGGGGGAYGPNSQQPMPHAAAHRQPAAVIDWRASGPLSPAAAMYPAGAPGALSPERRVIFRSSSSSCSLAKSVGSLPTPPLQMRRRPSTALAAVHVVPAAAASASMALQPSARLKQQHQPIGPEAAARYPAAAPMPPPVNGEAAAAAAAGGVHVAPAAAAAAAQLRPLPRPSSAALLPAAASPVLQVGAVASPPGQPAAGSPFASRPRFGRHSSTGVPEGPAAAPPPPMPVYHQPAAGMRRAAGYQSSDGRLAAAAPAAAPAVAGTMPNGGGTLQLRRQQSVPVHPYQPPRQFGPPSTFARTSWTGLSHVPEEEPLWGEDKDEDEAAAAAKAVGEDRLQGSQQQWSQPTRLPYLQLPSLQPSPPTQQAAPMSVASARSRRFAPSAAPPTHHQHHQKHQQHAEDLALKPPLQPQTPSVAASRPELLLPQQQHLQQQQQQQQREEPITGELDSAADDDSDKEYGGKEEADFLDASASAGPASTSGGATTAATAAAPAADGRNFTGVVGAAGHHKPFEAVLMAFRSQSHSWRMGSMTSRFSGSGSGGGAGGGTSSGGGHGHGQGHGHLSGVTYGGISMVSGKSGLSRASGSFRHAARRPRVDSLSSFSVRHSAAASHSTQNFRLRDQDPDSEPPHGDIAEQQARAWARSRSLLAAADAAVALGELMDEHEAEGKGAGEGAGEGATSQRSSDAGAAAASGRPPPPPHAPQPPRTSASGGQQPDGASSSRDYRGKSLRHVCFELSNEAAADDGASALAAAAEASENAPAAAAAGSSSLFQYGSSFSSRGSGSRRMLQPQHSRLLRMLQLPKLVTAPPEQLPPGMARAQWRLEDYDVMPAFYQGDASYVYQATCLVSGEPVVLKAYDMVSVAESLPPDLAAAWRAQLGREVALHTAAAGHASVIKLFGAFQEEGLLVLVLERADGGDLFTHHRSLPDCRMPEEEVTMAVLVPLLRALVFLHGRGIVHRDIKPENLLLDAEGTLKLTDFGAAISAREERPVTRTGTAEYMAPEVTLCLRKDEAAAAVAAGQPLPNRGGYGFPVDIWGVGILAYELLVGRPPDGRPPQAGGSSGGAEGPSKLHLAGANVEVGISNSDYTLESPNTVGGEDEEEEDEEEEDIVPLGEFVAQQYLLTAATAAAVDGGSVGGAGGPAAAAGGGGGGDKGVAGGRRASEDAGAEAGGSVANGGGSVGGSPVEKRLHIEFPSHVSHPARAFIRAALAVEPADRPTAAQLLQHPWLRAAAAAAAAGAAVGTAGGPGSSASSSGRSTSVHNNWRLG</sequence>
<feature type="compositionally biased region" description="Basic and acidic residues" evidence="9">
    <location>
        <begin position="806"/>
        <end position="820"/>
    </location>
</feature>
<evidence type="ECO:0000256" key="3">
    <source>
        <dbReference type="ARBA" id="ARBA00022741"/>
    </source>
</evidence>
<dbReference type="OrthoDB" id="10664436at2759"/>
<feature type="compositionally biased region" description="Low complexity" evidence="9">
    <location>
        <begin position="156"/>
        <end position="185"/>
    </location>
</feature>
<evidence type="ECO:0000256" key="4">
    <source>
        <dbReference type="ARBA" id="ARBA00022777"/>
    </source>
</evidence>
<feature type="region of interest" description="Disordered" evidence="9">
    <location>
        <begin position="141"/>
        <end position="211"/>
    </location>
</feature>
<feature type="compositionally biased region" description="Polar residues" evidence="9">
    <location>
        <begin position="1271"/>
        <end position="1283"/>
    </location>
</feature>
<dbReference type="PROSITE" id="PS00108">
    <property type="entry name" value="PROTEIN_KINASE_ST"/>
    <property type="match status" value="1"/>
</dbReference>
<feature type="binding site" evidence="7">
    <location>
        <begin position="1153"/>
        <end position="1154"/>
    </location>
    <ligand>
        <name>ATP</name>
        <dbReference type="ChEBI" id="CHEBI:30616"/>
    </ligand>
</feature>
<evidence type="ECO:0000259" key="10">
    <source>
        <dbReference type="PROSITE" id="PS50011"/>
    </source>
</evidence>
<feature type="compositionally biased region" description="Acidic residues" evidence="9">
    <location>
        <begin position="500"/>
        <end position="512"/>
    </location>
</feature>
<feature type="compositionally biased region" description="Polar residues" evidence="9">
    <location>
        <begin position="899"/>
        <end position="910"/>
    </location>
</feature>
<evidence type="ECO:0000256" key="2">
    <source>
        <dbReference type="ARBA" id="ARBA00022679"/>
    </source>
</evidence>
<feature type="compositionally biased region" description="Low complexity" evidence="9">
    <location>
        <begin position="866"/>
        <end position="882"/>
    </location>
</feature>
<feature type="active site" description="Proton acceptor" evidence="6">
    <location>
        <position position="1149"/>
    </location>
</feature>
<reference evidence="11" key="1">
    <citation type="journal article" date="2020" name="bioRxiv">
        <title>Comparative genomics of Chlamydomonas.</title>
        <authorList>
            <person name="Craig R.J."/>
            <person name="Hasan A.R."/>
            <person name="Ness R.W."/>
            <person name="Keightley P.D."/>
        </authorList>
    </citation>
    <scope>NUCLEOTIDE SEQUENCE</scope>
    <source>
        <strain evidence="11">CCAP 11/173</strain>
    </source>
</reference>
<feature type="region of interest" description="Disordered" evidence="9">
    <location>
        <begin position="852"/>
        <end position="914"/>
    </location>
</feature>
<feature type="region of interest" description="Disordered" evidence="9">
    <location>
        <begin position="470"/>
        <end position="489"/>
    </location>
</feature>
<keyword evidence="1" id="KW-0723">Serine/threonine-protein kinase</keyword>
<dbReference type="InterPro" id="IPR030616">
    <property type="entry name" value="Aur-like"/>
</dbReference>
<feature type="compositionally biased region" description="Low complexity" evidence="9">
    <location>
        <begin position="1439"/>
        <end position="1450"/>
    </location>
</feature>
<dbReference type="Pfam" id="PF00069">
    <property type="entry name" value="Pkinase"/>
    <property type="match status" value="1"/>
</dbReference>
<dbReference type="Gene3D" id="1.10.510.10">
    <property type="entry name" value="Transferase(Phosphotransferase) domain 1"/>
    <property type="match status" value="2"/>
</dbReference>
<feature type="compositionally biased region" description="Acidic residues" evidence="9">
    <location>
        <begin position="1286"/>
        <end position="1298"/>
    </location>
</feature>
<feature type="compositionally biased region" description="Low complexity" evidence="9">
    <location>
        <begin position="378"/>
        <end position="391"/>
    </location>
</feature>
<feature type="binding site" evidence="7">
    <location>
        <position position="1044"/>
    </location>
    <ligand>
        <name>ATP</name>
        <dbReference type="ChEBI" id="CHEBI:30616"/>
    </ligand>
</feature>
<dbReference type="InterPro" id="IPR000719">
    <property type="entry name" value="Prot_kinase_dom"/>
</dbReference>
<feature type="compositionally biased region" description="Polar residues" evidence="9">
    <location>
        <begin position="525"/>
        <end position="535"/>
    </location>
</feature>
<evidence type="ECO:0000313" key="12">
    <source>
        <dbReference type="Proteomes" id="UP000613740"/>
    </source>
</evidence>
<feature type="compositionally biased region" description="Gly residues" evidence="9">
    <location>
        <begin position="726"/>
        <end position="750"/>
    </location>
</feature>
<feature type="region of interest" description="Disordered" evidence="9">
    <location>
        <begin position="1271"/>
        <end position="1298"/>
    </location>
</feature>
<dbReference type="PANTHER" id="PTHR24350">
    <property type="entry name" value="SERINE/THREONINE-PROTEIN KINASE IAL-RELATED"/>
    <property type="match status" value="1"/>
</dbReference>
<proteinExistence type="predicted"/>
<evidence type="ECO:0000313" key="11">
    <source>
        <dbReference type="EMBL" id="KAG2452232.1"/>
    </source>
</evidence>
<dbReference type="InterPro" id="IPR008271">
    <property type="entry name" value="Ser/Thr_kinase_AS"/>
</dbReference>